<dbReference type="Pfam" id="PF13643">
    <property type="entry name" value="DUF4145"/>
    <property type="match status" value="1"/>
</dbReference>
<dbReference type="InterPro" id="IPR025285">
    <property type="entry name" value="DUF4145"/>
</dbReference>
<evidence type="ECO:0000259" key="1">
    <source>
        <dbReference type="Pfam" id="PF13643"/>
    </source>
</evidence>
<dbReference type="RefSeq" id="WP_151583230.1">
    <property type="nucleotide sequence ID" value="NZ_WBVM01000007.1"/>
</dbReference>
<organism evidence="2 3">
    <name type="scientific">Nocardioides simplex</name>
    <name type="common">Arthrobacter simplex</name>
    <dbReference type="NCBI Taxonomy" id="2045"/>
    <lineage>
        <taxon>Bacteria</taxon>
        <taxon>Bacillati</taxon>
        <taxon>Actinomycetota</taxon>
        <taxon>Actinomycetes</taxon>
        <taxon>Propionibacteriales</taxon>
        <taxon>Nocardioidaceae</taxon>
        <taxon>Pimelobacter</taxon>
    </lineage>
</organism>
<evidence type="ECO:0000313" key="3">
    <source>
        <dbReference type="Proteomes" id="UP000449906"/>
    </source>
</evidence>
<accession>A0A7J5DQH1</accession>
<name>A0A7J5DQH1_NOCSI</name>
<sequence>MLFANDRGFCPWCKQGSAFKKSEEIHYATPRYGGTYTFSQDLEGPTRTGVLIYECLHCEKSVVVLEHAVRLPSQEPGGEPLVKTWRVMVSPAESPRQLHEAAPEKVRSLFAEASTCERSRAFRAAGVMYRAAVEEIVKEQGATGATLWHKIESLKGSLSDELVEDLHEARMLGNDSIHDGLTYSAEEVEDVAKLIEEAVLVLYVQPEEKRAMRDARKARRDAAKA</sequence>
<proteinExistence type="predicted"/>
<dbReference type="AlphaFoldDB" id="A0A7J5DQH1"/>
<dbReference type="EMBL" id="WBVM01000007">
    <property type="protein sequence ID" value="KAB2806919.1"/>
    <property type="molecule type" value="Genomic_DNA"/>
</dbReference>
<feature type="domain" description="DUF4145" evidence="1">
    <location>
        <begin position="116"/>
        <end position="196"/>
    </location>
</feature>
<evidence type="ECO:0000313" key="2">
    <source>
        <dbReference type="EMBL" id="KAB2806919.1"/>
    </source>
</evidence>
<dbReference type="Proteomes" id="UP000449906">
    <property type="component" value="Unassembled WGS sequence"/>
</dbReference>
<protein>
    <submittedName>
        <fullName evidence="2">DUF4145 domain-containing protein</fullName>
    </submittedName>
</protein>
<reference evidence="2 3" key="1">
    <citation type="submission" date="2019-09" db="EMBL/GenBank/DDBJ databases">
        <title>Pimelobacter sp. isolated from Paulinella.</title>
        <authorList>
            <person name="Jeong S.E."/>
        </authorList>
    </citation>
    <scope>NUCLEOTIDE SEQUENCE [LARGE SCALE GENOMIC DNA]</scope>
    <source>
        <strain evidence="2 3">Pch-N</strain>
    </source>
</reference>
<gene>
    <name evidence="2" type="ORF">F9L07_28195</name>
</gene>
<comment type="caution">
    <text evidence="2">The sequence shown here is derived from an EMBL/GenBank/DDBJ whole genome shotgun (WGS) entry which is preliminary data.</text>
</comment>